<evidence type="ECO:0000256" key="1">
    <source>
        <dbReference type="SAM" id="MobiDB-lite"/>
    </source>
</evidence>
<keyword evidence="2" id="KW-0472">Membrane</keyword>
<feature type="compositionally biased region" description="Basic residues" evidence="1">
    <location>
        <begin position="45"/>
        <end position="58"/>
    </location>
</feature>
<evidence type="ECO:0000313" key="4">
    <source>
        <dbReference type="EMBL" id="KFA66263.1"/>
    </source>
</evidence>
<dbReference type="OMA" id="DCSFFWL"/>
<dbReference type="GO" id="GO:0005783">
    <property type="term" value="C:endoplasmic reticulum"/>
    <property type="evidence" value="ECO:0007669"/>
    <property type="project" value="TreeGrafter"/>
</dbReference>
<evidence type="ECO:0000256" key="2">
    <source>
        <dbReference type="SAM" id="Phobius"/>
    </source>
</evidence>
<keyword evidence="2" id="KW-0812">Transmembrane</keyword>
<dbReference type="InterPro" id="IPR013715">
    <property type="entry name" value="DUF1746"/>
</dbReference>
<dbReference type="InParanoid" id="A0A084QQM8"/>
<accession>A0A084QQM8</accession>
<evidence type="ECO:0000259" key="3">
    <source>
        <dbReference type="Pfam" id="PF08508"/>
    </source>
</evidence>
<feature type="transmembrane region" description="Helical" evidence="2">
    <location>
        <begin position="174"/>
        <end position="193"/>
    </location>
</feature>
<dbReference type="GO" id="GO:0032933">
    <property type="term" value="P:SREBP signaling pathway"/>
    <property type="evidence" value="ECO:0007669"/>
    <property type="project" value="InterPro"/>
</dbReference>
<keyword evidence="5" id="KW-1185">Reference proteome</keyword>
<feature type="compositionally biased region" description="Basic and acidic residues" evidence="1">
    <location>
        <begin position="13"/>
        <end position="33"/>
    </location>
</feature>
<dbReference type="AlphaFoldDB" id="A0A084QQM8"/>
<proteinExistence type="predicted"/>
<dbReference type="Proteomes" id="UP000028524">
    <property type="component" value="Unassembled WGS sequence"/>
</dbReference>
<protein>
    <recommendedName>
        <fullName evidence="3">DUF1746 domain-containing protein</fullName>
    </recommendedName>
</protein>
<feature type="domain" description="DUF1746" evidence="3">
    <location>
        <begin position="76"/>
        <end position="189"/>
    </location>
</feature>
<dbReference type="PANTHER" id="PTHR39405:SF1">
    <property type="entry name" value="DSC E3 UBIQUITIN LIGASE COMPLEX SUBUNIT 4"/>
    <property type="match status" value="1"/>
</dbReference>
<gene>
    <name evidence="4" type="ORF">S40285_01869</name>
</gene>
<dbReference type="HOGENOM" id="CLU_052067_1_0_1"/>
<dbReference type="GO" id="GO:0044695">
    <property type="term" value="C:Dsc E3 ubiquitin ligase complex"/>
    <property type="evidence" value="ECO:0007669"/>
    <property type="project" value="InterPro"/>
</dbReference>
<organism evidence="4 5">
    <name type="scientific">Stachybotrys chlorohalonatus (strain IBT 40285)</name>
    <dbReference type="NCBI Taxonomy" id="1283841"/>
    <lineage>
        <taxon>Eukaryota</taxon>
        <taxon>Fungi</taxon>
        <taxon>Dikarya</taxon>
        <taxon>Ascomycota</taxon>
        <taxon>Pezizomycotina</taxon>
        <taxon>Sordariomycetes</taxon>
        <taxon>Hypocreomycetidae</taxon>
        <taxon>Hypocreales</taxon>
        <taxon>Stachybotryaceae</taxon>
        <taxon>Stachybotrys</taxon>
    </lineage>
</organism>
<keyword evidence="2" id="KW-1133">Transmembrane helix</keyword>
<feature type="compositionally biased region" description="Polar residues" evidence="1">
    <location>
        <begin position="1"/>
        <end position="12"/>
    </location>
</feature>
<dbReference type="Pfam" id="PF08508">
    <property type="entry name" value="DUF1746"/>
    <property type="match status" value="1"/>
</dbReference>
<sequence length="352" mass="38911">MNHDPSPSSTAHQPHDPDPAHVPREPSPDRDADSPSGSPLNAAGRRLRRRAKSSRRRRKPGLLKKLAFTTHLLKTLDLVVFAELSGLYYMECSTFRFLLRASVQFLCFSPKGDDFPFFAPASRLHIFLILISNLVCLVSHTFGSPPTGHDYHRGYQHGGLIIDFIGQKPPAWRIYYVIVDIAIVLLQCLILSAHTDREKLRVALGTFRPHAHGSTVPRPATRTMEELDAEERGQPQESALSLINETGDMELRTPNTSLSERSAGAMVDETDRYRNGSPSESSSSSHLDDILSSGNAIIGEYNISGIMRSAALAPESASANSLRSIGYETTMAALQTRRRAVNNNMILEAQNR</sequence>
<feature type="compositionally biased region" description="Polar residues" evidence="1">
    <location>
        <begin position="235"/>
        <end position="244"/>
    </location>
</feature>
<feature type="transmembrane region" description="Helical" evidence="2">
    <location>
        <begin position="124"/>
        <end position="143"/>
    </location>
</feature>
<name>A0A084QQM8_STAC4</name>
<evidence type="ECO:0000313" key="5">
    <source>
        <dbReference type="Proteomes" id="UP000028524"/>
    </source>
</evidence>
<dbReference type="PANTHER" id="PTHR39405">
    <property type="entry name" value="DSC E3 UBIQUITIN LIGASE COMPLEX SUBUNIT 4"/>
    <property type="match status" value="1"/>
</dbReference>
<feature type="region of interest" description="Disordered" evidence="1">
    <location>
        <begin position="1"/>
        <end position="58"/>
    </location>
</feature>
<dbReference type="EMBL" id="KL660462">
    <property type="protein sequence ID" value="KFA66263.1"/>
    <property type="molecule type" value="Genomic_DNA"/>
</dbReference>
<dbReference type="InterPro" id="IPR038967">
    <property type="entry name" value="Dsc4-like"/>
</dbReference>
<feature type="compositionally biased region" description="Low complexity" evidence="1">
    <location>
        <begin position="277"/>
        <end position="288"/>
    </location>
</feature>
<dbReference type="OrthoDB" id="5428737at2759"/>
<reference evidence="4 5" key="1">
    <citation type="journal article" date="2014" name="BMC Genomics">
        <title>Comparative genome sequencing reveals chemotype-specific gene clusters in the toxigenic black mold Stachybotrys.</title>
        <authorList>
            <person name="Semeiks J."/>
            <person name="Borek D."/>
            <person name="Otwinowski Z."/>
            <person name="Grishin N.V."/>
        </authorList>
    </citation>
    <scope>NUCLEOTIDE SEQUENCE [LARGE SCALE GENOMIC DNA]</scope>
    <source>
        <strain evidence="4 5">IBT 40285</strain>
    </source>
</reference>
<feature type="region of interest" description="Disordered" evidence="1">
    <location>
        <begin position="212"/>
        <end position="288"/>
    </location>
</feature>